<dbReference type="PANTHER" id="PTHR35814">
    <property type="match status" value="1"/>
</dbReference>
<comment type="caution">
    <text evidence="6">The sequence shown here is derived from an EMBL/GenBank/DDBJ whole genome shotgun (WGS) entry which is preliminary data.</text>
</comment>
<dbReference type="Proteomes" id="UP001081283">
    <property type="component" value="Unassembled WGS sequence"/>
</dbReference>
<keyword evidence="3 5" id="KW-1133">Transmembrane helix</keyword>
<dbReference type="RefSeq" id="WP_267612297.1">
    <property type="nucleotide sequence ID" value="NZ_JAOVZQ010000001.1"/>
</dbReference>
<comment type="subcellular location">
    <subcellularLocation>
        <location evidence="1">Membrane</location>
    </subcellularLocation>
</comment>
<reference evidence="6" key="1">
    <citation type="submission" date="2022-10" db="EMBL/GenBank/DDBJ databases">
        <title>Hoeflea sp. J2-29, isolated from marine algae.</title>
        <authorList>
            <person name="Kristyanto S."/>
            <person name="Kim J.M."/>
            <person name="Jeon C.O."/>
        </authorList>
    </citation>
    <scope>NUCLEOTIDE SEQUENCE</scope>
    <source>
        <strain evidence="6">J2-29</strain>
    </source>
</reference>
<feature type="transmembrane region" description="Helical" evidence="5">
    <location>
        <begin position="65"/>
        <end position="91"/>
    </location>
</feature>
<evidence type="ECO:0000256" key="5">
    <source>
        <dbReference type="SAM" id="Phobius"/>
    </source>
</evidence>
<accession>A0ABT3YEQ1</accession>
<proteinExistence type="predicted"/>
<keyword evidence="4 5" id="KW-0472">Membrane</keyword>
<protein>
    <submittedName>
        <fullName evidence="6">MAPEG family protein</fullName>
    </submittedName>
</protein>
<dbReference type="InterPro" id="IPR001129">
    <property type="entry name" value="Membr-assoc_MAPEG"/>
</dbReference>
<evidence type="ECO:0000256" key="2">
    <source>
        <dbReference type="ARBA" id="ARBA00022692"/>
    </source>
</evidence>
<keyword evidence="2 5" id="KW-0812">Transmembrane</keyword>
<dbReference type="SUPFAM" id="SSF161084">
    <property type="entry name" value="MAPEG domain-like"/>
    <property type="match status" value="1"/>
</dbReference>
<dbReference type="Gene3D" id="1.20.120.550">
    <property type="entry name" value="Membrane associated eicosanoid/glutathione metabolism-like domain"/>
    <property type="match status" value="1"/>
</dbReference>
<evidence type="ECO:0000256" key="3">
    <source>
        <dbReference type="ARBA" id="ARBA00022989"/>
    </source>
</evidence>
<organism evidence="6 7">
    <name type="scientific">Hoeflea ulvae</name>
    <dbReference type="NCBI Taxonomy" id="2983764"/>
    <lineage>
        <taxon>Bacteria</taxon>
        <taxon>Pseudomonadati</taxon>
        <taxon>Pseudomonadota</taxon>
        <taxon>Alphaproteobacteria</taxon>
        <taxon>Hyphomicrobiales</taxon>
        <taxon>Rhizobiaceae</taxon>
        <taxon>Hoeflea</taxon>
    </lineage>
</organism>
<dbReference type="PANTHER" id="PTHR35814:SF1">
    <property type="entry name" value="GLUTATHIONE S-TRANSFERASE-RELATED"/>
    <property type="match status" value="1"/>
</dbReference>
<dbReference type="EMBL" id="JAOVZQ010000001">
    <property type="protein sequence ID" value="MCY0094341.1"/>
    <property type="molecule type" value="Genomic_DNA"/>
</dbReference>
<evidence type="ECO:0000256" key="4">
    <source>
        <dbReference type="ARBA" id="ARBA00023136"/>
    </source>
</evidence>
<name>A0ABT3YEQ1_9HYPH</name>
<feature type="transmembrane region" description="Helical" evidence="5">
    <location>
        <begin position="111"/>
        <end position="134"/>
    </location>
</feature>
<evidence type="ECO:0000313" key="6">
    <source>
        <dbReference type="EMBL" id="MCY0094341.1"/>
    </source>
</evidence>
<dbReference type="InterPro" id="IPR023352">
    <property type="entry name" value="MAPEG-like_dom_sf"/>
</dbReference>
<dbReference type="Pfam" id="PF01124">
    <property type="entry name" value="MAPEG"/>
    <property type="match status" value="1"/>
</dbReference>
<sequence length="138" mass="14724">MQALTPVLAAVGIYAALNMAVLIWISVETGRLRGKHKVSIGDGGVKHLTRIMRGHANAVENMPMFFVLLLVAALLGMPLMAAHVLGAGFTIGRALHAWHFIQEDAPGWQRGGGFTLSFLAQAVLLVGLFGHGVWTMIG</sequence>
<feature type="transmembrane region" description="Helical" evidence="5">
    <location>
        <begin position="6"/>
        <end position="27"/>
    </location>
</feature>
<evidence type="ECO:0000256" key="1">
    <source>
        <dbReference type="ARBA" id="ARBA00004370"/>
    </source>
</evidence>
<evidence type="ECO:0000313" key="7">
    <source>
        <dbReference type="Proteomes" id="UP001081283"/>
    </source>
</evidence>
<gene>
    <name evidence="6" type="ORF">OEG82_09925</name>
</gene>
<keyword evidence="7" id="KW-1185">Reference proteome</keyword>